<evidence type="ECO:0000256" key="23">
    <source>
        <dbReference type="SAM" id="Phobius"/>
    </source>
</evidence>
<comment type="subcellular location">
    <subcellularLocation>
        <location evidence="2">Cell membrane</location>
        <topology evidence="2">Single-pass type I membrane protein</topology>
    </subcellularLocation>
    <subcellularLocation>
        <location evidence="1">Endoplasmic reticulum membrane</location>
        <topology evidence="1">Single-pass type I membrane protein</topology>
    </subcellularLocation>
    <subcellularLocation>
        <location evidence="3">Golgi apparatus membrane</location>
        <topology evidence="3">Single-pass type I membrane protein</topology>
    </subcellularLocation>
    <subcellularLocation>
        <location evidence="16">Microsome membrane</location>
        <topology evidence="16">Single-pass type I membrane protein</topology>
    </subcellularLocation>
</comment>
<evidence type="ECO:0000256" key="8">
    <source>
        <dbReference type="ARBA" id="ARBA00022824"/>
    </source>
</evidence>
<evidence type="ECO:0000313" key="25">
    <source>
        <dbReference type="Ensembl" id="ENSOANP00000012120.2"/>
    </source>
</evidence>
<feature type="region of interest" description="Disordered" evidence="22">
    <location>
        <begin position="1"/>
        <end position="31"/>
    </location>
</feature>
<dbReference type="GeneTree" id="ENSGT00940000160453"/>
<evidence type="ECO:0000256" key="10">
    <source>
        <dbReference type="ARBA" id="ARBA00022859"/>
    </source>
</evidence>
<proteinExistence type="predicted"/>
<keyword evidence="13 23" id="KW-0472">Membrane</keyword>
<dbReference type="InterPro" id="IPR036179">
    <property type="entry name" value="Ig-like_dom_sf"/>
</dbReference>
<dbReference type="InterPro" id="IPR007110">
    <property type="entry name" value="Ig-like_dom"/>
</dbReference>
<dbReference type="InterPro" id="IPR013783">
    <property type="entry name" value="Ig-like_fold"/>
</dbReference>
<dbReference type="SUPFAM" id="SSF48726">
    <property type="entry name" value="Immunoglobulin"/>
    <property type="match status" value="2"/>
</dbReference>
<evidence type="ECO:0000256" key="7">
    <source>
        <dbReference type="ARBA" id="ARBA00022737"/>
    </source>
</evidence>
<protein>
    <recommendedName>
        <fullName evidence="17">Tapasin-related protein</fullName>
    </recommendedName>
    <alternativeName>
        <fullName evidence="18">TAP-binding protein-like</fullName>
    </alternativeName>
    <alternativeName>
        <fullName evidence="19">TAP-binding protein-related protein</fullName>
    </alternativeName>
    <alternativeName>
        <fullName evidence="20">Tapasin-like</fullName>
    </alternativeName>
</protein>
<dbReference type="InterPro" id="IPR003599">
    <property type="entry name" value="Ig_sub"/>
</dbReference>
<gene>
    <name evidence="25" type="primary">TAPBPL</name>
</gene>
<dbReference type="Ensembl" id="ENSOANT00000012122.2">
    <property type="protein sequence ID" value="ENSOANP00000012120.2"/>
    <property type="gene ID" value="ENSOANG00000007602.2"/>
</dbReference>
<keyword evidence="15" id="KW-0393">Immunoglobulin domain</keyword>
<dbReference type="InterPro" id="IPR003006">
    <property type="entry name" value="Ig/MHC_CS"/>
</dbReference>
<dbReference type="FunCoup" id="F7CPU1">
    <property type="interactions" value="310"/>
</dbReference>
<keyword evidence="6" id="KW-0732">Signal</keyword>
<dbReference type="InParanoid" id="F7CPU1"/>
<feature type="compositionally biased region" description="Pro residues" evidence="22">
    <location>
        <begin position="15"/>
        <end position="28"/>
    </location>
</feature>
<dbReference type="SMART" id="SM00409">
    <property type="entry name" value="IG"/>
    <property type="match status" value="1"/>
</dbReference>
<reference evidence="25" key="2">
    <citation type="submission" date="2025-09" db="UniProtKB">
        <authorList>
            <consortium name="Ensembl"/>
        </authorList>
    </citation>
    <scope>IDENTIFICATION</scope>
    <source>
        <strain evidence="25">Glennie</strain>
    </source>
</reference>
<evidence type="ECO:0000256" key="16">
    <source>
        <dbReference type="ARBA" id="ARBA00060390"/>
    </source>
</evidence>
<dbReference type="PROSITE" id="PS00290">
    <property type="entry name" value="IG_MHC"/>
    <property type="match status" value="1"/>
</dbReference>
<keyword evidence="7" id="KW-0677">Repeat</keyword>
<evidence type="ECO:0000256" key="12">
    <source>
        <dbReference type="ARBA" id="ARBA00023034"/>
    </source>
</evidence>
<feature type="region of interest" description="Disordered" evidence="22">
    <location>
        <begin position="438"/>
        <end position="459"/>
    </location>
</feature>
<dbReference type="GO" id="GO:0005886">
    <property type="term" value="C:plasma membrane"/>
    <property type="evidence" value="ECO:0007669"/>
    <property type="project" value="UniProtKB-SubCell"/>
</dbReference>
<dbReference type="AlphaFoldDB" id="F7CPU1"/>
<dbReference type="GO" id="GO:0023024">
    <property type="term" value="F:MHC class I protein complex binding"/>
    <property type="evidence" value="ECO:0000318"/>
    <property type="project" value="GO_Central"/>
</dbReference>
<sequence>MGRASAGDLGGLRPSPGPRPPRPGPADPGRPVDVVLDCLWLEEEAAAAGVQSGGFGSRAGGAPATLVLKRLPVPDDGALDGFTDFEGVPPGRDPHPIVFEASAPSVRIPQAQALLHADCEGEKVACEISPYFPRGGPGAAAWFIGTLHVSGSGPHVSLVMRIPKEVREGAALHPKLRLPLSPQGTVLATVEFQVSTRTAALHSRLGGSSALHCSFSIATDSGPLSVDWRLQHKGRGRGVAIWTAGGGQGQAERAGARLEPEEQHGLWDATLALSGLAVEDEGAYICQVSAGRHKTQQIVQLRIREPPKVRLTVTPGPSHTTLTCHIAGYYPLDVDVTWIQGEAGAAPPRSPVPGSSLSSHRQNAAGTFSVSSTLRVQPGPAGATYTCQVAHVSLEEPLTATTRVALPGTESTSSGLLVATGLFLFGLLVLGLRRRTGKVPGSHVGPAPSGLPTLGKPTD</sequence>
<evidence type="ECO:0000256" key="3">
    <source>
        <dbReference type="ARBA" id="ARBA00004614"/>
    </source>
</evidence>
<keyword evidence="26" id="KW-1185">Reference proteome</keyword>
<dbReference type="InterPro" id="IPR003597">
    <property type="entry name" value="Ig_C1-set"/>
</dbReference>
<keyword evidence="8" id="KW-0256">Endoplasmic reticulum</keyword>
<dbReference type="Proteomes" id="UP000002279">
    <property type="component" value="Unplaced"/>
</dbReference>
<keyword evidence="5 23" id="KW-0812">Transmembrane</keyword>
<keyword evidence="9" id="KW-0492">Microsome</keyword>
<evidence type="ECO:0000256" key="4">
    <source>
        <dbReference type="ARBA" id="ARBA00022475"/>
    </source>
</evidence>
<dbReference type="SMART" id="SM00407">
    <property type="entry name" value="IGc1"/>
    <property type="match status" value="1"/>
</dbReference>
<feature type="domain" description="Ig-like" evidence="24">
    <location>
        <begin position="182"/>
        <end position="299"/>
    </location>
</feature>
<evidence type="ECO:0000256" key="19">
    <source>
        <dbReference type="ARBA" id="ARBA00081207"/>
    </source>
</evidence>
<keyword evidence="12" id="KW-0333">Golgi apparatus</keyword>
<evidence type="ECO:0000256" key="2">
    <source>
        <dbReference type="ARBA" id="ARBA00004251"/>
    </source>
</evidence>
<dbReference type="Bgee" id="ENSOANG00000007602">
    <property type="expression patterns" value="Expressed in heart and 7 other cell types or tissues"/>
</dbReference>
<dbReference type="GO" id="GO:0062061">
    <property type="term" value="F:TAP complex binding"/>
    <property type="evidence" value="ECO:0000318"/>
    <property type="project" value="GO_Central"/>
</dbReference>
<dbReference type="Pfam" id="PF07654">
    <property type="entry name" value="C1-set"/>
    <property type="match status" value="1"/>
</dbReference>
<evidence type="ECO:0000256" key="5">
    <source>
        <dbReference type="ARBA" id="ARBA00022692"/>
    </source>
</evidence>
<accession>F7CPU1</accession>
<evidence type="ECO:0000256" key="22">
    <source>
        <dbReference type="SAM" id="MobiDB-lite"/>
    </source>
</evidence>
<feature type="transmembrane region" description="Helical" evidence="23">
    <location>
        <begin position="413"/>
        <end position="432"/>
    </location>
</feature>
<dbReference type="GO" id="GO:0042824">
    <property type="term" value="C:MHC class I peptide loading complex"/>
    <property type="evidence" value="ECO:0000318"/>
    <property type="project" value="GO_Central"/>
</dbReference>
<evidence type="ECO:0000256" key="14">
    <source>
        <dbReference type="ARBA" id="ARBA00023157"/>
    </source>
</evidence>
<keyword evidence="14" id="KW-1015">Disulfide bond</keyword>
<evidence type="ECO:0000256" key="1">
    <source>
        <dbReference type="ARBA" id="ARBA00004115"/>
    </source>
</evidence>
<evidence type="ECO:0000256" key="21">
    <source>
        <dbReference type="ARBA" id="ARBA00093566"/>
    </source>
</evidence>
<evidence type="ECO:0000256" key="13">
    <source>
        <dbReference type="ARBA" id="ARBA00023136"/>
    </source>
</evidence>
<dbReference type="PANTHER" id="PTHR23411">
    <property type="entry name" value="TAPASIN"/>
    <property type="match status" value="1"/>
</dbReference>
<dbReference type="OMA" id="YPLDAQM"/>
<evidence type="ECO:0000256" key="11">
    <source>
        <dbReference type="ARBA" id="ARBA00022989"/>
    </source>
</evidence>
<dbReference type="GO" id="GO:0002502">
    <property type="term" value="P:peptide antigen assembly with MHC class I protein complex"/>
    <property type="evidence" value="ECO:0000318"/>
    <property type="project" value="GO_Central"/>
</dbReference>
<evidence type="ECO:0000256" key="6">
    <source>
        <dbReference type="ARBA" id="ARBA00022729"/>
    </source>
</evidence>
<name>F7CPU1_ORNAN</name>
<dbReference type="GO" id="GO:0000139">
    <property type="term" value="C:Golgi membrane"/>
    <property type="evidence" value="ECO:0007669"/>
    <property type="project" value="UniProtKB-SubCell"/>
</dbReference>
<reference evidence="25" key="1">
    <citation type="submission" date="2025-08" db="UniProtKB">
        <authorList>
            <consortium name="Ensembl"/>
        </authorList>
    </citation>
    <scope>IDENTIFICATION</scope>
    <source>
        <strain evidence="25">Glennie</strain>
    </source>
</reference>
<evidence type="ECO:0000256" key="9">
    <source>
        <dbReference type="ARBA" id="ARBA00022848"/>
    </source>
</evidence>
<dbReference type="InterPro" id="IPR050380">
    <property type="entry name" value="Immune_Resp_Modulators"/>
</dbReference>
<keyword evidence="4" id="KW-1003">Cell membrane</keyword>
<keyword evidence="11 23" id="KW-1133">Transmembrane helix</keyword>
<comment type="subunit">
    <text evidence="21">Interacts with peptide-free HLA-A*02-B2M complexes or those loaded with low affinity peptides, likely facilitating peptide exchange onto higher affinity peptides. Interacts with MR1 in a ligand-independent way; this interaction may stabilize MR1 pool and facilitate ligand loading and dissociation.</text>
</comment>
<organism evidence="25 26">
    <name type="scientific">Ornithorhynchus anatinus</name>
    <name type="common">Duckbill platypus</name>
    <dbReference type="NCBI Taxonomy" id="9258"/>
    <lineage>
        <taxon>Eukaryota</taxon>
        <taxon>Metazoa</taxon>
        <taxon>Chordata</taxon>
        <taxon>Craniata</taxon>
        <taxon>Vertebrata</taxon>
        <taxon>Euteleostomi</taxon>
        <taxon>Mammalia</taxon>
        <taxon>Monotremata</taxon>
        <taxon>Ornithorhynchidae</taxon>
        <taxon>Ornithorhynchus</taxon>
    </lineage>
</organism>
<evidence type="ECO:0000256" key="15">
    <source>
        <dbReference type="ARBA" id="ARBA00023319"/>
    </source>
</evidence>
<dbReference type="FunFam" id="2.60.40.10:FF:001475">
    <property type="entry name" value="TAP binding protein-like variant"/>
    <property type="match status" value="1"/>
</dbReference>
<evidence type="ECO:0000256" key="18">
    <source>
        <dbReference type="ARBA" id="ARBA00078292"/>
    </source>
</evidence>
<evidence type="ECO:0000313" key="26">
    <source>
        <dbReference type="Proteomes" id="UP000002279"/>
    </source>
</evidence>
<keyword evidence="10" id="KW-0391">Immunity</keyword>
<dbReference type="Pfam" id="PF07686">
    <property type="entry name" value="V-set"/>
    <property type="match status" value="1"/>
</dbReference>
<evidence type="ECO:0000256" key="20">
    <source>
        <dbReference type="ARBA" id="ARBA00082706"/>
    </source>
</evidence>
<dbReference type="InterPro" id="IPR013106">
    <property type="entry name" value="Ig_V-set"/>
</dbReference>
<dbReference type="PROSITE" id="PS50835">
    <property type="entry name" value="IG_LIKE"/>
    <property type="match status" value="2"/>
</dbReference>
<evidence type="ECO:0000259" key="24">
    <source>
        <dbReference type="PROSITE" id="PS50835"/>
    </source>
</evidence>
<dbReference type="Gene3D" id="2.60.40.10">
    <property type="entry name" value="Immunoglobulins"/>
    <property type="match status" value="3"/>
</dbReference>
<feature type="domain" description="Ig-like" evidence="24">
    <location>
        <begin position="306"/>
        <end position="399"/>
    </location>
</feature>
<evidence type="ECO:0000256" key="17">
    <source>
        <dbReference type="ARBA" id="ARBA00070349"/>
    </source>
</evidence>